<dbReference type="Gene3D" id="1.10.390.10">
    <property type="entry name" value="Neutral Protease Domain 2"/>
    <property type="match status" value="1"/>
</dbReference>
<evidence type="ECO:0000256" key="1">
    <source>
        <dbReference type="ARBA" id="ARBA00009388"/>
    </source>
</evidence>
<keyword evidence="16" id="KW-1185">Reference proteome</keyword>
<accession>A0ABU3BM96</accession>
<dbReference type="CDD" id="cd00161">
    <property type="entry name" value="beta-trefoil_Ricin-like"/>
    <property type="match status" value="1"/>
</dbReference>
<dbReference type="Pfam" id="PF18962">
    <property type="entry name" value="Por_Secre_tail"/>
    <property type="match status" value="1"/>
</dbReference>
<name>A0ABU3BM96_9BACT</name>
<evidence type="ECO:0000259" key="13">
    <source>
        <dbReference type="Pfam" id="PF14200"/>
    </source>
</evidence>
<dbReference type="NCBIfam" id="TIGR04183">
    <property type="entry name" value="Por_Secre_tail"/>
    <property type="match status" value="1"/>
</dbReference>
<organism evidence="15 16">
    <name type="scientific">Rubrivirga litoralis</name>
    <dbReference type="NCBI Taxonomy" id="3075598"/>
    <lineage>
        <taxon>Bacteria</taxon>
        <taxon>Pseudomonadati</taxon>
        <taxon>Rhodothermota</taxon>
        <taxon>Rhodothermia</taxon>
        <taxon>Rhodothermales</taxon>
        <taxon>Rubricoccaceae</taxon>
        <taxon>Rubrivirga</taxon>
    </lineage>
</organism>
<dbReference type="Gene3D" id="2.80.10.50">
    <property type="match status" value="1"/>
</dbReference>
<comment type="caution">
    <text evidence="15">The sequence shown here is derived from an EMBL/GenBank/DDBJ whole genome shotgun (WGS) entry which is preliminary data.</text>
</comment>
<feature type="signal peptide" evidence="9">
    <location>
        <begin position="1"/>
        <end position="25"/>
    </location>
</feature>
<dbReference type="Gene3D" id="3.10.450.40">
    <property type="match status" value="1"/>
</dbReference>
<evidence type="ECO:0000259" key="10">
    <source>
        <dbReference type="Pfam" id="PF01447"/>
    </source>
</evidence>
<keyword evidence="3" id="KW-0479">Metal-binding</keyword>
<evidence type="ECO:0000256" key="7">
    <source>
        <dbReference type="ARBA" id="ARBA00023049"/>
    </source>
</evidence>
<dbReference type="InterPro" id="IPR000772">
    <property type="entry name" value="Ricin_B_lectin"/>
</dbReference>
<dbReference type="PANTHER" id="PTHR33794">
    <property type="entry name" value="BACILLOLYSIN"/>
    <property type="match status" value="1"/>
</dbReference>
<gene>
    <name evidence="15" type="ORF">RM540_01545</name>
</gene>
<proteinExistence type="inferred from homology"/>
<dbReference type="Pfam" id="PF02868">
    <property type="entry name" value="Peptidase_M4_C"/>
    <property type="match status" value="1"/>
</dbReference>
<evidence type="ECO:0000259" key="14">
    <source>
        <dbReference type="Pfam" id="PF18962"/>
    </source>
</evidence>
<evidence type="ECO:0000256" key="9">
    <source>
        <dbReference type="SAM" id="SignalP"/>
    </source>
</evidence>
<dbReference type="SUPFAM" id="SSF55486">
    <property type="entry name" value="Metalloproteases ('zincins'), catalytic domain"/>
    <property type="match status" value="1"/>
</dbReference>
<evidence type="ECO:0000256" key="3">
    <source>
        <dbReference type="ARBA" id="ARBA00022723"/>
    </source>
</evidence>
<dbReference type="Pfam" id="PF07504">
    <property type="entry name" value="FTP"/>
    <property type="match status" value="1"/>
</dbReference>
<dbReference type="InterPro" id="IPR011096">
    <property type="entry name" value="FTP_domain"/>
</dbReference>
<evidence type="ECO:0000256" key="2">
    <source>
        <dbReference type="ARBA" id="ARBA00022670"/>
    </source>
</evidence>
<dbReference type="InterPro" id="IPR035992">
    <property type="entry name" value="Ricin_B-like_lectins"/>
</dbReference>
<feature type="domain" description="FTP" evidence="12">
    <location>
        <begin position="91"/>
        <end position="138"/>
    </location>
</feature>
<keyword evidence="7" id="KW-0482">Metalloprotease</keyword>
<dbReference type="Proteomes" id="UP001267426">
    <property type="component" value="Unassembled WGS sequence"/>
</dbReference>
<dbReference type="Pfam" id="PF14200">
    <property type="entry name" value="RicinB_lectin_2"/>
    <property type="match status" value="1"/>
</dbReference>
<feature type="domain" description="Ricin B lectin" evidence="13">
    <location>
        <begin position="632"/>
        <end position="703"/>
    </location>
</feature>
<feature type="chain" id="PRO_5045803944" evidence="9">
    <location>
        <begin position="26"/>
        <end position="831"/>
    </location>
</feature>
<sequence length="831" mass="88985">MSPRPALRRALLTLSVAALGSTASAQPSPSPPAVTFDADALTRAAWDEDRGSPQFLAGDLGVFTAAPETAAREFLTANAATFGFEAAPDVRLVRAERDDLGLEHVVVQQEVGGVPVWGAESSLHIDADGRAYAWGGALHPGAEDVQIRPAFRGDRALAEARAALGPIEERASVPAEDDADAIDWTPTASLVVYPHDGAYVLAYHVRLFVDRPWPANWEVFVDAQTGAVLHRFNSIHTIDPRAGRPAPVGVPSAGRAPSSSPVFVGAPASGSGRSLYDGTVPLATERKGGTYRLRDKTRGPKYIRTLSAQGLNWAPGGEVTDRDNQFTRAAHRAAVSVHAAAARTIDYYQDTHGRSSYDGKDGSITSTVNFDFFPGGVGFNGAFWSGEQMIYGDGDGETFSPLVDLDIVAHELTHAVTRSTAGLIYENESGALNEAVSDIFAVMVDREDYRVGEDSYTPGRSGDALRYLDNPERGDQPAHYDDRYTGSEDNGGVHRNSGIANKQAYLTMAGGSFRGQSVESIGRKATERIWYRALTRYFTASTDFAGAREGTLQATADLYGSGSKQYRAVADAWAAVGVGEASEAAPPTAPPTAPSFPRTTVWYYLENLATAERLDTDGDRRVDVDRGTATDKQWRFESAGGSYWFIENRRTGKRLSTNGCKSDVLTTGGTSDAQRWKLVDAGGDHYYLESKACKRYRLDTDGNRSPVDVNRGKARDKRWAFVEGRSFNGVLAAEPAALVAAEAAVDVLALRVYPNPAHAQATLALDVPEAGSARVVVVDLLGREVASVLDGAVEAGRRQIALDTAGLPAGVYVVVADVAGQRLTERVTVVR</sequence>
<dbReference type="InterPro" id="IPR001570">
    <property type="entry name" value="Peptidase_M4_C_domain"/>
</dbReference>
<keyword evidence="6" id="KW-0862">Zinc</keyword>
<dbReference type="CDD" id="cd09597">
    <property type="entry name" value="M4_TLP"/>
    <property type="match status" value="1"/>
</dbReference>
<evidence type="ECO:0000259" key="12">
    <source>
        <dbReference type="Pfam" id="PF07504"/>
    </source>
</evidence>
<reference evidence="15 16" key="1">
    <citation type="submission" date="2023-09" db="EMBL/GenBank/DDBJ databases">
        <authorList>
            <person name="Rey-Velasco X."/>
        </authorList>
    </citation>
    <scope>NUCLEOTIDE SEQUENCE [LARGE SCALE GENOMIC DNA]</scope>
    <source>
        <strain evidence="15 16">F394</strain>
    </source>
</reference>
<evidence type="ECO:0000256" key="8">
    <source>
        <dbReference type="SAM" id="MobiDB-lite"/>
    </source>
</evidence>
<dbReference type="Gene3D" id="3.10.450.490">
    <property type="match status" value="1"/>
</dbReference>
<dbReference type="EMBL" id="JAVRHT010000002">
    <property type="protein sequence ID" value="MDT0630417.1"/>
    <property type="molecule type" value="Genomic_DNA"/>
</dbReference>
<feature type="region of interest" description="Disordered" evidence="8">
    <location>
        <begin position="453"/>
        <end position="492"/>
    </location>
</feature>
<dbReference type="InterPro" id="IPR013856">
    <property type="entry name" value="Peptidase_M4_domain"/>
</dbReference>
<protein>
    <submittedName>
        <fullName evidence="15">M4 family metallopeptidase</fullName>
    </submittedName>
</protein>
<evidence type="ECO:0000256" key="6">
    <source>
        <dbReference type="ARBA" id="ARBA00022833"/>
    </source>
</evidence>
<comment type="similarity">
    <text evidence="1">Belongs to the peptidase M4 family.</text>
</comment>
<dbReference type="PRINTS" id="PR00730">
    <property type="entry name" value="THERMOLYSIN"/>
</dbReference>
<feature type="compositionally biased region" description="Basic and acidic residues" evidence="8">
    <location>
        <begin position="469"/>
        <end position="486"/>
    </location>
</feature>
<keyword evidence="5" id="KW-0378">Hydrolase</keyword>
<evidence type="ECO:0000259" key="11">
    <source>
        <dbReference type="Pfam" id="PF02868"/>
    </source>
</evidence>
<dbReference type="SUPFAM" id="SSF50370">
    <property type="entry name" value="Ricin B-like lectins"/>
    <property type="match status" value="1"/>
</dbReference>
<dbReference type="InterPro" id="IPR050728">
    <property type="entry name" value="Zinc_Metalloprotease_M4"/>
</dbReference>
<dbReference type="RefSeq" id="WP_311661507.1">
    <property type="nucleotide sequence ID" value="NZ_JAVRHT010000002.1"/>
</dbReference>
<feature type="domain" description="Peptidase M4 C-terminal" evidence="11">
    <location>
        <begin position="421"/>
        <end position="578"/>
    </location>
</feature>
<evidence type="ECO:0000313" key="16">
    <source>
        <dbReference type="Proteomes" id="UP001267426"/>
    </source>
</evidence>
<feature type="domain" description="Peptidase M4" evidence="10">
    <location>
        <begin position="270"/>
        <end position="417"/>
    </location>
</feature>
<dbReference type="InterPro" id="IPR023612">
    <property type="entry name" value="Peptidase_M4"/>
</dbReference>
<dbReference type="Gene3D" id="3.10.170.10">
    <property type="match status" value="1"/>
</dbReference>
<keyword evidence="2" id="KW-0645">Protease</keyword>
<keyword evidence="4 9" id="KW-0732">Signal</keyword>
<feature type="domain" description="Secretion system C-terminal sorting" evidence="14">
    <location>
        <begin position="752"/>
        <end position="827"/>
    </location>
</feature>
<evidence type="ECO:0000256" key="5">
    <source>
        <dbReference type="ARBA" id="ARBA00022801"/>
    </source>
</evidence>
<dbReference type="InterPro" id="IPR026444">
    <property type="entry name" value="Secre_tail"/>
</dbReference>
<dbReference type="PANTHER" id="PTHR33794:SF1">
    <property type="entry name" value="BACILLOLYSIN"/>
    <property type="match status" value="1"/>
</dbReference>
<dbReference type="Pfam" id="PF01447">
    <property type="entry name" value="Peptidase_M4"/>
    <property type="match status" value="1"/>
</dbReference>
<dbReference type="InterPro" id="IPR027268">
    <property type="entry name" value="Peptidase_M4/M1_CTD_sf"/>
</dbReference>
<evidence type="ECO:0000313" key="15">
    <source>
        <dbReference type="EMBL" id="MDT0630417.1"/>
    </source>
</evidence>
<evidence type="ECO:0000256" key="4">
    <source>
        <dbReference type="ARBA" id="ARBA00022729"/>
    </source>
</evidence>